<evidence type="ECO:0000256" key="2">
    <source>
        <dbReference type="SAM" id="Phobius"/>
    </source>
</evidence>
<dbReference type="InterPro" id="IPR053150">
    <property type="entry name" value="Teicoplanin_resist-assoc"/>
</dbReference>
<gene>
    <name evidence="4" type="ORF">G3I21_16475</name>
</gene>
<protein>
    <submittedName>
        <fullName evidence="4">VanZ family protein</fullName>
    </submittedName>
</protein>
<reference evidence="4 5" key="1">
    <citation type="submission" date="2020-01" db="EMBL/GenBank/DDBJ databases">
        <title>Insect and environment-associated Actinomycetes.</title>
        <authorList>
            <person name="Currrie C."/>
            <person name="Chevrette M."/>
            <person name="Carlson C."/>
            <person name="Stubbendieck R."/>
            <person name="Wendt-Pienkowski E."/>
        </authorList>
    </citation>
    <scope>NUCLEOTIDE SEQUENCE [LARGE SCALE GENOMIC DNA]</scope>
    <source>
        <strain evidence="4 5">SID7754</strain>
    </source>
</reference>
<accession>A0A7K3QTN9</accession>
<organism evidence="4 5">
    <name type="scientific">Streptomyces bauhiniae</name>
    <dbReference type="NCBI Taxonomy" id="2340725"/>
    <lineage>
        <taxon>Bacteria</taxon>
        <taxon>Bacillati</taxon>
        <taxon>Actinomycetota</taxon>
        <taxon>Actinomycetes</taxon>
        <taxon>Kitasatosporales</taxon>
        <taxon>Streptomycetaceae</taxon>
        <taxon>Streptomyces</taxon>
    </lineage>
</organism>
<feature type="transmembrane region" description="Helical" evidence="2">
    <location>
        <begin position="128"/>
        <end position="147"/>
    </location>
</feature>
<evidence type="ECO:0000313" key="4">
    <source>
        <dbReference type="EMBL" id="NEB93269.1"/>
    </source>
</evidence>
<keyword evidence="2" id="KW-1133">Transmembrane helix</keyword>
<feature type="transmembrane region" description="Helical" evidence="2">
    <location>
        <begin position="15"/>
        <end position="35"/>
    </location>
</feature>
<sequence length="241" mass="24218">MQRQGSIGGSAANRIRVTGAILLVAHLALVAWLTLRPLDVPWVRPVNLRPLAGLRADLALGWPEAGRRIGEGLALLAPLGVLLPMADGRLTVSPLASLFRTAAAGALISLGIALLQTGVPGRVVDVDVLLLNTAGVLLAHLTVVPAGRAWLRRRLGRGGVPEEGYGRGSGRGGLGGVPEGISGGISGGVSGSCDGYPAGEAHWADRVGGAGVAGPAGGAVSLRGELSQGRTPTIPRVGIAP</sequence>
<keyword evidence="2" id="KW-0472">Membrane</keyword>
<dbReference type="EMBL" id="JAAGMR010000199">
    <property type="protein sequence ID" value="NEB93269.1"/>
    <property type="molecule type" value="Genomic_DNA"/>
</dbReference>
<evidence type="ECO:0000259" key="3">
    <source>
        <dbReference type="Pfam" id="PF04892"/>
    </source>
</evidence>
<comment type="caution">
    <text evidence="4">The sequence shown here is derived from an EMBL/GenBank/DDBJ whole genome shotgun (WGS) entry which is preliminary data.</text>
</comment>
<dbReference type="PANTHER" id="PTHR36834:SF1">
    <property type="entry name" value="INTEGRAL MEMBRANE PROTEIN"/>
    <property type="match status" value="1"/>
</dbReference>
<feature type="transmembrane region" description="Helical" evidence="2">
    <location>
        <begin position="98"/>
        <end position="116"/>
    </location>
</feature>
<keyword evidence="2" id="KW-0812">Transmembrane</keyword>
<evidence type="ECO:0000313" key="5">
    <source>
        <dbReference type="Proteomes" id="UP000470520"/>
    </source>
</evidence>
<feature type="domain" description="VanZ-like" evidence="3">
    <location>
        <begin position="24"/>
        <end position="142"/>
    </location>
</feature>
<dbReference type="Proteomes" id="UP000470520">
    <property type="component" value="Unassembled WGS sequence"/>
</dbReference>
<proteinExistence type="predicted"/>
<dbReference type="AlphaFoldDB" id="A0A7K3QTN9"/>
<dbReference type="Pfam" id="PF04892">
    <property type="entry name" value="VanZ"/>
    <property type="match status" value="1"/>
</dbReference>
<feature type="region of interest" description="Disordered" evidence="1">
    <location>
        <begin position="221"/>
        <end position="241"/>
    </location>
</feature>
<evidence type="ECO:0000256" key="1">
    <source>
        <dbReference type="SAM" id="MobiDB-lite"/>
    </source>
</evidence>
<dbReference type="InterPro" id="IPR006976">
    <property type="entry name" value="VanZ-like"/>
</dbReference>
<name>A0A7K3QTN9_9ACTN</name>
<dbReference type="PANTHER" id="PTHR36834">
    <property type="entry name" value="MEMBRANE PROTEIN-RELATED"/>
    <property type="match status" value="1"/>
</dbReference>